<evidence type="ECO:0000256" key="2">
    <source>
        <dbReference type="ARBA" id="ARBA00011738"/>
    </source>
</evidence>
<dbReference type="InterPro" id="IPR036754">
    <property type="entry name" value="YbaK/aa-tRNA-synt-asso_dom_sf"/>
</dbReference>
<dbReference type="SUPFAM" id="SSF55681">
    <property type="entry name" value="Class II aaRS and biotin synthetases"/>
    <property type="match status" value="1"/>
</dbReference>
<sequence>MRTSQYLLSTQKETPADAEVISHQLMLRAGLVRKLASGLYTWLPTGLRVLNKVAQIVREEMDRAGSLEILMPVVQPADLWQESGRWDEYGPELLRVKDRHFRDFVLGPTHEEVVTALVKNEVSSYKQLPLNVYQIQTKFRDEVRPRFGVMRGREFTMKDAYSFHLSDECLNKTYDEMFAAYCRVFERINLEFRPVIADNGSIGGNASHEFHVLAESGEDDIAFSNASDYAANIEKAEAAAPQFDRPAPSAELTKVATPNAKTIEQVSALLSVPAQQSVKTLIVLGDADDKGQQGLVALVLRGDHQLNELKAEKLDGVFAPLTMASEAQIEEAIGCGIGSIGPVGLNIPVIADHSAAVLADFVCGANENDVHYSGANWERDAKEYQQADIRNVQAGDPSPDGKGTLEIKRGIEVGHIFQLGSKYSEALNCGVLDENGKHQVLNMGCYGIGVSRIVAAAIEQNHDKYGIIWPDAIAPFKVAIVPMNMHKSHRIQQVAEQMYAQLKAAGIEVLFDDRKERPGVMFNDMELVGVPHTIVIGERNLDEQKVEYKNRRSGEKQLIDIPQIADFIATL</sequence>
<evidence type="ECO:0000256" key="9">
    <source>
        <dbReference type="ARBA" id="ARBA00047671"/>
    </source>
</evidence>
<dbReference type="Pfam" id="PF04073">
    <property type="entry name" value="tRNA_edit"/>
    <property type="match status" value="1"/>
</dbReference>
<dbReference type="PRINTS" id="PR01046">
    <property type="entry name" value="TRNASYNTHPRO"/>
</dbReference>
<evidence type="ECO:0000256" key="4">
    <source>
        <dbReference type="ARBA" id="ARBA00022598"/>
    </source>
</evidence>
<dbReference type="PANTHER" id="PTHR42753:SF2">
    <property type="entry name" value="PROLINE--TRNA LIGASE"/>
    <property type="match status" value="1"/>
</dbReference>
<keyword evidence="8 10" id="KW-0030">Aminoacyl-tRNA synthetase</keyword>
<dbReference type="NCBIfam" id="TIGR00409">
    <property type="entry name" value="proS_fam_II"/>
    <property type="match status" value="1"/>
</dbReference>
<dbReference type="CDD" id="cd00779">
    <property type="entry name" value="ProRS_core_prok"/>
    <property type="match status" value="1"/>
</dbReference>
<comment type="domain">
    <text evidence="10">Consists of three domains: the N-terminal catalytic domain, the editing domain and the C-terminal anticodon-binding domain.</text>
</comment>
<keyword evidence="7 10" id="KW-0648">Protein biosynthesis</keyword>
<dbReference type="EC" id="6.1.1.15" evidence="10"/>
<comment type="caution">
    <text evidence="12">The sequence shown here is derived from an EMBL/GenBank/DDBJ whole genome shotgun (WGS) entry which is preliminary data.</text>
</comment>
<dbReference type="InterPro" id="IPR002316">
    <property type="entry name" value="Pro-tRNA-ligase_IIa"/>
</dbReference>
<dbReference type="Pfam" id="PF03129">
    <property type="entry name" value="HGTP_anticodon"/>
    <property type="match status" value="1"/>
</dbReference>
<evidence type="ECO:0000256" key="3">
    <source>
        <dbReference type="ARBA" id="ARBA00022490"/>
    </source>
</evidence>
<dbReference type="InterPro" id="IPR004500">
    <property type="entry name" value="Pro-tRNA-synth_IIa_bac-type"/>
</dbReference>
<dbReference type="InterPro" id="IPR002314">
    <property type="entry name" value="aa-tRNA-synt_IIb"/>
</dbReference>
<dbReference type="InterPro" id="IPR044140">
    <property type="entry name" value="ProRS_anticodon_short"/>
</dbReference>
<dbReference type="GO" id="GO:0004827">
    <property type="term" value="F:proline-tRNA ligase activity"/>
    <property type="evidence" value="ECO:0007669"/>
    <property type="project" value="UniProtKB-EC"/>
</dbReference>
<name>A0ABQ0I9Q6_9ALTE</name>
<organism evidence="12 13">
    <name type="scientific">Paraglaciecola agarilytica NO2</name>
    <dbReference type="NCBI Taxonomy" id="1125747"/>
    <lineage>
        <taxon>Bacteria</taxon>
        <taxon>Pseudomonadati</taxon>
        <taxon>Pseudomonadota</taxon>
        <taxon>Gammaproteobacteria</taxon>
        <taxon>Alteromonadales</taxon>
        <taxon>Alteromonadaceae</taxon>
        <taxon>Paraglaciecola</taxon>
    </lineage>
</organism>
<reference evidence="12 13" key="1">
    <citation type="journal article" date="2014" name="Environ. Microbiol.">
        <title>Comparative genomics of the marine bacterial genus Glaciecola reveals the high degree of genomic diversity and genomic characteristic for cold adaptation.</title>
        <authorList>
            <person name="Qin Q.L."/>
            <person name="Xie B.B."/>
            <person name="Yu Y."/>
            <person name="Shu Y.L."/>
            <person name="Rong J.C."/>
            <person name="Zhang Y.J."/>
            <person name="Zhao D.L."/>
            <person name="Chen X.L."/>
            <person name="Zhang X.Y."/>
            <person name="Chen B."/>
            <person name="Zhou B.C."/>
            <person name="Zhang Y.Z."/>
        </authorList>
    </citation>
    <scope>NUCLEOTIDE SEQUENCE [LARGE SCALE GENOMIC DNA]</scope>
    <source>
        <strain evidence="12 13">NO2</strain>
    </source>
</reference>
<dbReference type="EMBL" id="BAEK01000053">
    <property type="protein sequence ID" value="GAC06112.1"/>
    <property type="molecule type" value="Genomic_DNA"/>
</dbReference>
<dbReference type="RefSeq" id="WP_008304970.1">
    <property type="nucleotide sequence ID" value="NZ_BAEK01000053.1"/>
</dbReference>
<keyword evidence="5 10" id="KW-0547">Nucleotide-binding</keyword>
<dbReference type="Pfam" id="PF00587">
    <property type="entry name" value="tRNA-synt_2b"/>
    <property type="match status" value="1"/>
</dbReference>
<evidence type="ECO:0000313" key="12">
    <source>
        <dbReference type="EMBL" id="GAC06112.1"/>
    </source>
</evidence>
<feature type="domain" description="Aminoacyl-transfer RNA synthetases class-II family profile" evidence="11">
    <location>
        <begin position="38"/>
        <end position="470"/>
    </location>
</feature>
<dbReference type="Gene3D" id="3.90.960.10">
    <property type="entry name" value="YbaK/aminoacyl-tRNA synthetase-associated domain"/>
    <property type="match status" value="1"/>
</dbReference>
<gene>
    <name evidence="10 12" type="primary">proS</name>
    <name evidence="12" type="ORF">GAGA_3278</name>
</gene>
<dbReference type="InterPro" id="IPR045864">
    <property type="entry name" value="aa-tRNA-synth_II/BPL/LPL"/>
</dbReference>
<protein>
    <recommendedName>
        <fullName evidence="10">Proline--tRNA ligase</fullName>
        <ecNumber evidence="10">6.1.1.15</ecNumber>
    </recommendedName>
    <alternativeName>
        <fullName evidence="10">Prolyl-tRNA synthetase</fullName>
        <shortName evidence="10">ProRS</shortName>
    </alternativeName>
</protein>
<evidence type="ECO:0000256" key="6">
    <source>
        <dbReference type="ARBA" id="ARBA00022840"/>
    </source>
</evidence>
<dbReference type="PROSITE" id="PS50862">
    <property type="entry name" value="AA_TRNA_LIGASE_II"/>
    <property type="match status" value="1"/>
</dbReference>
<evidence type="ECO:0000256" key="5">
    <source>
        <dbReference type="ARBA" id="ARBA00022741"/>
    </source>
</evidence>
<dbReference type="SUPFAM" id="SSF55826">
    <property type="entry name" value="YbaK/ProRS associated domain"/>
    <property type="match status" value="1"/>
</dbReference>
<dbReference type="PANTHER" id="PTHR42753">
    <property type="entry name" value="MITOCHONDRIAL RIBOSOME PROTEIN L39/PROLYL-TRNA LIGASE FAMILY MEMBER"/>
    <property type="match status" value="1"/>
</dbReference>
<keyword evidence="13" id="KW-1185">Reference proteome</keyword>
<comment type="similarity">
    <text evidence="10">Belongs to the class-II aminoacyl-tRNA synthetase family. ProS type 1 subfamily.</text>
</comment>
<evidence type="ECO:0000256" key="8">
    <source>
        <dbReference type="ARBA" id="ARBA00023146"/>
    </source>
</evidence>
<dbReference type="HAMAP" id="MF_01569">
    <property type="entry name" value="Pro_tRNA_synth_type1"/>
    <property type="match status" value="1"/>
</dbReference>
<evidence type="ECO:0000256" key="10">
    <source>
        <dbReference type="HAMAP-Rule" id="MF_01569"/>
    </source>
</evidence>
<accession>A0ABQ0I9Q6</accession>
<dbReference type="InterPro" id="IPR004154">
    <property type="entry name" value="Anticodon-bd"/>
</dbReference>
<dbReference type="PIRSF" id="PIRSF001535">
    <property type="entry name" value="ProRS_1"/>
    <property type="match status" value="1"/>
</dbReference>
<dbReference type="Gene3D" id="3.30.930.10">
    <property type="entry name" value="Bira Bifunctional Protein, Domain 2"/>
    <property type="match status" value="2"/>
</dbReference>
<dbReference type="InterPro" id="IPR033730">
    <property type="entry name" value="ProRS_core_prok"/>
</dbReference>
<evidence type="ECO:0000256" key="1">
    <source>
        <dbReference type="ARBA" id="ARBA00004496"/>
    </source>
</evidence>
<dbReference type="CDD" id="cd04334">
    <property type="entry name" value="ProRS-INS"/>
    <property type="match status" value="1"/>
</dbReference>
<dbReference type="InterPro" id="IPR006195">
    <property type="entry name" value="aa-tRNA-synth_II"/>
</dbReference>
<evidence type="ECO:0000259" key="11">
    <source>
        <dbReference type="PROSITE" id="PS50862"/>
    </source>
</evidence>
<dbReference type="InterPro" id="IPR036621">
    <property type="entry name" value="Anticodon-bd_dom_sf"/>
</dbReference>
<dbReference type="CDD" id="cd00861">
    <property type="entry name" value="ProRS_anticodon_short"/>
    <property type="match status" value="1"/>
</dbReference>
<proteinExistence type="inferred from homology"/>
<comment type="subunit">
    <text evidence="2 10">Homodimer.</text>
</comment>
<dbReference type="NCBIfam" id="NF006625">
    <property type="entry name" value="PRK09194.1"/>
    <property type="match status" value="1"/>
</dbReference>
<dbReference type="Gene3D" id="3.40.50.800">
    <property type="entry name" value="Anticodon-binding domain"/>
    <property type="match status" value="1"/>
</dbReference>
<evidence type="ECO:0000313" key="13">
    <source>
        <dbReference type="Proteomes" id="UP000008372"/>
    </source>
</evidence>
<dbReference type="InterPro" id="IPR023717">
    <property type="entry name" value="Pro-tRNA-Synthase_IIa_type1"/>
</dbReference>
<dbReference type="InterPro" id="IPR007214">
    <property type="entry name" value="YbaK/aa-tRNA-synth-assoc-dom"/>
</dbReference>
<keyword evidence="4 10" id="KW-0436">Ligase</keyword>
<keyword evidence="6 10" id="KW-0067">ATP-binding</keyword>
<dbReference type="SUPFAM" id="SSF52954">
    <property type="entry name" value="Class II aaRS ABD-related"/>
    <property type="match status" value="1"/>
</dbReference>
<dbReference type="InterPro" id="IPR050062">
    <property type="entry name" value="Pro-tRNA_synthetase"/>
</dbReference>
<comment type="catalytic activity">
    <reaction evidence="9 10">
        <text>tRNA(Pro) + L-proline + ATP = L-prolyl-tRNA(Pro) + AMP + diphosphate</text>
        <dbReference type="Rhea" id="RHEA:14305"/>
        <dbReference type="Rhea" id="RHEA-COMP:9700"/>
        <dbReference type="Rhea" id="RHEA-COMP:9702"/>
        <dbReference type="ChEBI" id="CHEBI:30616"/>
        <dbReference type="ChEBI" id="CHEBI:33019"/>
        <dbReference type="ChEBI" id="CHEBI:60039"/>
        <dbReference type="ChEBI" id="CHEBI:78442"/>
        <dbReference type="ChEBI" id="CHEBI:78532"/>
        <dbReference type="ChEBI" id="CHEBI:456215"/>
        <dbReference type="EC" id="6.1.1.15"/>
    </reaction>
</comment>
<comment type="subcellular location">
    <subcellularLocation>
        <location evidence="1 10">Cytoplasm</location>
    </subcellularLocation>
</comment>
<evidence type="ECO:0000256" key="7">
    <source>
        <dbReference type="ARBA" id="ARBA00022917"/>
    </source>
</evidence>
<comment type="function">
    <text evidence="10">Catalyzes the attachment of proline to tRNA(Pro) in a two-step reaction: proline is first activated by ATP to form Pro-AMP and then transferred to the acceptor end of tRNA(Pro). As ProRS can inadvertently accommodate and process non-cognate amino acids such as alanine and cysteine, to avoid such errors it has two additional distinct editing activities against alanine. One activity is designated as 'pretransfer' editing and involves the tRNA(Pro)-independent hydrolysis of activated Ala-AMP. The other activity is designated 'posttransfer' editing and involves deacylation of mischarged Ala-tRNA(Pro). The misacylated Cys-tRNA(Pro) is not edited by ProRS.</text>
</comment>
<keyword evidence="3 10" id="KW-0963">Cytoplasm</keyword>
<dbReference type="Proteomes" id="UP000008372">
    <property type="component" value="Unassembled WGS sequence"/>
</dbReference>